<dbReference type="RefSeq" id="WP_343955611.1">
    <property type="nucleotide sequence ID" value="NZ_BAAAHQ010000094.1"/>
</dbReference>
<dbReference type="Proteomes" id="UP001501578">
    <property type="component" value="Unassembled WGS sequence"/>
</dbReference>
<protein>
    <recommendedName>
        <fullName evidence="3">Minor tail protein</fullName>
    </recommendedName>
</protein>
<organism evidence="1 2">
    <name type="scientific">Nonomuraea longicatena</name>
    <dbReference type="NCBI Taxonomy" id="83682"/>
    <lineage>
        <taxon>Bacteria</taxon>
        <taxon>Bacillati</taxon>
        <taxon>Actinomycetota</taxon>
        <taxon>Actinomycetes</taxon>
        <taxon>Streptosporangiales</taxon>
        <taxon>Streptosporangiaceae</taxon>
        <taxon>Nonomuraea</taxon>
    </lineage>
</organism>
<accession>A0ABP4BXF6</accession>
<sequence length="392" mass="41710">MAERSYPFDGGPGAVVTETDWEAMASQWQDDGVADIPGSTSLSVVSEEIPGKVKVRLGRAVFRGFHYQLDADLEVNYSLNTDTSQWRADLVVIRLDRGTNMLSIAVKEGVPGGSAPNPDTGAVAPEMALAHFNVPPASAAVPAAQVFDRRPFVSRRIRVSATGQEPYPDGSIFYNTSQGRFFAKFRESGQANSEQSRIPKWREVVAYSASSSSQYPQDAFAGTLIWDEALQKLVVQTSASTPTWTEVGPHETTIKRRASDLSVAVSATTADTVLTAPIGSGAYTFEAVIFYRGTLNATWALRVAHPSLGTNGQISAAFWYNTSSIATNQAAAIIMNPQQSIGVPGTGPTYAARVTGSLRSLGGSSGNLAITYVTPSSALTVGIGSYLQVTKI</sequence>
<evidence type="ECO:0000313" key="2">
    <source>
        <dbReference type="Proteomes" id="UP001501578"/>
    </source>
</evidence>
<keyword evidence="2" id="KW-1185">Reference proteome</keyword>
<proteinExistence type="predicted"/>
<comment type="caution">
    <text evidence="1">The sequence shown here is derived from an EMBL/GenBank/DDBJ whole genome shotgun (WGS) entry which is preliminary data.</text>
</comment>
<reference evidence="2" key="1">
    <citation type="journal article" date="2019" name="Int. J. Syst. Evol. Microbiol.">
        <title>The Global Catalogue of Microorganisms (GCM) 10K type strain sequencing project: providing services to taxonomists for standard genome sequencing and annotation.</title>
        <authorList>
            <consortium name="The Broad Institute Genomics Platform"/>
            <consortium name="The Broad Institute Genome Sequencing Center for Infectious Disease"/>
            <person name="Wu L."/>
            <person name="Ma J."/>
        </authorList>
    </citation>
    <scope>NUCLEOTIDE SEQUENCE [LARGE SCALE GENOMIC DNA]</scope>
    <source>
        <strain evidence="2">JCM 11136</strain>
    </source>
</reference>
<dbReference type="EMBL" id="BAAAHQ010000094">
    <property type="protein sequence ID" value="GAA0955334.1"/>
    <property type="molecule type" value="Genomic_DNA"/>
</dbReference>
<gene>
    <name evidence="1" type="ORF">GCM10009560_79200</name>
</gene>
<evidence type="ECO:0008006" key="3">
    <source>
        <dbReference type="Google" id="ProtNLM"/>
    </source>
</evidence>
<name>A0ABP4BXF6_9ACTN</name>
<evidence type="ECO:0000313" key="1">
    <source>
        <dbReference type="EMBL" id="GAA0955334.1"/>
    </source>
</evidence>